<name>A0A2K8P4Q5_9MOLU</name>
<dbReference type="EMBL" id="CP024969">
    <property type="protein sequence ID" value="ATZ21719.1"/>
    <property type="molecule type" value="Genomic_DNA"/>
</dbReference>
<proteinExistence type="predicted"/>
<gene>
    <name evidence="1" type="ORF">MTABA_v1c05250</name>
</gene>
<accession>A0A2K8P4Q5</accession>
<dbReference type="OrthoDB" id="390260at2"/>
<organism evidence="1 2">
    <name type="scientific">Mesoplasma tabanidae</name>
    <dbReference type="NCBI Taxonomy" id="219745"/>
    <lineage>
        <taxon>Bacteria</taxon>
        <taxon>Bacillati</taxon>
        <taxon>Mycoplasmatota</taxon>
        <taxon>Mollicutes</taxon>
        <taxon>Entomoplasmatales</taxon>
        <taxon>Entomoplasmataceae</taxon>
        <taxon>Mesoplasma</taxon>
    </lineage>
</organism>
<sequence length="208" mass="24619">MKSDKKRLKDWFKEKILFWRADKDDILNENELDNFFKSLFVNAGSEKEIVLDLIKKRGIKSFLFYTDVRNIGYILKNGIQPTQEIVLNHDESYHVWGYHQKQDSNNLDFDISSRAHFWKWSADAGIDTNKFCVIGIDPEKLAKTTTKDWIFDRSFGMINIIESIHFDTIKWILIRDQQYYNYANKIIKELGLEIKLYLSHDGLVKVGE</sequence>
<evidence type="ECO:0000313" key="2">
    <source>
        <dbReference type="Proteomes" id="UP000232223"/>
    </source>
</evidence>
<evidence type="ECO:0000313" key="1">
    <source>
        <dbReference type="EMBL" id="ATZ21719.1"/>
    </source>
</evidence>
<dbReference type="Proteomes" id="UP000232223">
    <property type="component" value="Chromosome"/>
</dbReference>
<reference evidence="1 2" key="1">
    <citation type="submission" date="2017-11" db="EMBL/GenBank/DDBJ databases">
        <title>Genome sequence of Mesoplasma tabanidae BARC 857 (ATCC 49584).</title>
        <authorList>
            <person name="Lo W.-S."/>
            <person name="Kuo C.-H."/>
        </authorList>
    </citation>
    <scope>NUCLEOTIDE SEQUENCE [LARGE SCALE GENOMIC DNA]</scope>
    <source>
        <strain evidence="1 2">BARC 857</strain>
    </source>
</reference>
<keyword evidence="2" id="KW-1185">Reference proteome</keyword>
<protein>
    <submittedName>
        <fullName evidence="1">Uncharacterized protein</fullName>
    </submittedName>
</protein>
<dbReference type="RefSeq" id="WP_100679643.1">
    <property type="nucleotide sequence ID" value="NZ_CP024969.1"/>
</dbReference>
<dbReference type="KEGG" id="mtab:MTABA_v1c05250"/>
<dbReference type="AlphaFoldDB" id="A0A2K8P4Q5"/>